<accession>A0ABP6BA46</accession>
<evidence type="ECO:0000313" key="4">
    <source>
        <dbReference type="Proteomes" id="UP001501095"/>
    </source>
</evidence>
<evidence type="ECO:0000313" key="3">
    <source>
        <dbReference type="EMBL" id="GAA2543841.1"/>
    </source>
</evidence>
<reference evidence="4" key="1">
    <citation type="journal article" date="2019" name="Int. J. Syst. Evol. Microbiol.">
        <title>The Global Catalogue of Microorganisms (GCM) 10K type strain sequencing project: providing services to taxonomists for standard genome sequencing and annotation.</title>
        <authorList>
            <consortium name="The Broad Institute Genomics Platform"/>
            <consortium name="The Broad Institute Genome Sequencing Center for Infectious Disease"/>
            <person name="Wu L."/>
            <person name="Ma J."/>
        </authorList>
    </citation>
    <scope>NUCLEOTIDE SEQUENCE [LARGE SCALE GENOMIC DNA]</scope>
    <source>
        <strain evidence="4">JCM 6924</strain>
    </source>
</reference>
<dbReference type="SUPFAM" id="SSF54736">
    <property type="entry name" value="ClpS-like"/>
    <property type="match status" value="1"/>
</dbReference>
<dbReference type="Gene3D" id="3.30.1390.10">
    <property type="match status" value="1"/>
</dbReference>
<feature type="region of interest" description="Disordered" evidence="1">
    <location>
        <begin position="75"/>
        <end position="102"/>
    </location>
</feature>
<proteinExistence type="predicted"/>
<dbReference type="RefSeq" id="WP_344540029.1">
    <property type="nucleotide sequence ID" value="NZ_BAAATM010000015.1"/>
</dbReference>
<evidence type="ECO:0000256" key="1">
    <source>
        <dbReference type="SAM" id="MobiDB-lite"/>
    </source>
</evidence>
<comment type="caution">
    <text evidence="3">The sequence shown here is derived from an EMBL/GenBank/DDBJ whole genome shotgun (WGS) entry which is preliminary data.</text>
</comment>
<evidence type="ECO:0000259" key="2">
    <source>
        <dbReference type="Pfam" id="PF00542"/>
    </source>
</evidence>
<sequence>MPDRYVLLLCDEVPHDVVLTDIGVRVLDVVQVVRRLTDLSLWRSKILATQSPSLILVGVPQEDAEAAVTALREVGAQAADGPETAPLQQQGPCRRRNHRQGP</sequence>
<dbReference type="Pfam" id="PF00542">
    <property type="entry name" value="Ribosomal_L12"/>
    <property type="match status" value="1"/>
</dbReference>
<name>A0ABP6BA46_9ACTN</name>
<dbReference type="EMBL" id="BAAATM010000015">
    <property type="protein sequence ID" value="GAA2543841.1"/>
    <property type="molecule type" value="Genomic_DNA"/>
</dbReference>
<dbReference type="InterPro" id="IPR013823">
    <property type="entry name" value="Ribosomal_bL12_C"/>
</dbReference>
<dbReference type="Proteomes" id="UP001501095">
    <property type="component" value="Unassembled WGS sequence"/>
</dbReference>
<feature type="domain" description="Large ribosomal subunit protein bL12 C-terminal" evidence="2">
    <location>
        <begin position="16"/>
        <end position="77"/>
    </location>
</feature>
<keyword evidence="4" id="KW-1185">Reference proteome</keyword>
<feature type="compositionally biased region" description="Basic residues" evidence="1">
    <location>
        <begin position="93"/>
        <end position="102"/>
    </location>
</feature>
<organism evidence="3 4">
    <name type="scientific">Streptomyces levis</name>
    <dbReference type="NCBI Taxonomy" id="285566"/>
    <lineage>
        <taxon>Bacteria</taxon>
        <taxon>Bacillati</taxon>
        <taxon>Actinomycetota</taxon>
        <taxon>Actinomycetes</taxon>
        <taxon>Kitasatosporales</taxon>
        <taxon>Streptomycetaceae</taxon>
        <taxon>Streptomyces</taxon>
    </lineage>
</organism>
<dbReference type="InterPro" id="IPR014719">
    <property type="entry name" value="Ribosomal_bL12_C/ClpS-like"/>
</dbReference>
<protein>
    <recommendedName>
        <fullName evidence="2">Large ribosomal subunit protein bL12 C-terminal domain-containing protein</fullName>
    </recommendedName>
</protein>
<gene>
    <name evidence="3" type="ORF">GCM10010423_48600</name>
</gene>